<gene>
    <name evidence="4" type="ORF">A2151_09780</name>
</gene>
<keyword evidence="2" id="KW-0732">Signal</keyword>
<comment type="caution">
    <text evidence="4">The sequence shown here is derived from an EMBL/GenBank/DDBJ whole genome shotgun (WGS) entry which is preliminary data.</text>
</comment>
<evidence type="ECO:0000259" key="3">
    <source>
        <dbReference type="Pfam" id="PF01464"/>
    </source>
</evidence>
<dbReference type="STRING" id="1817760.A2151_09780"/>
<proteinExistence type="inferred from homology"/>
<reference evidence="4 5" key="1">
    <citation type="journal article" date="2016" name="Nat. Commun.">
        <title>Thousands of microbial genomes shed light on interconnected biogeochemical processes in an aquifer system.</title>
        <authorList>
            <person name="Anantharaman K."/>
            <person name="Brown C.T."/>
            <person name="Hug L.A."/>
            <person name="Sharon I."/>
            <person name="Castelle C.J."/>
            <person name="Probst A.J."/>
            <person name="Thomas B.C."/>
            <person name="Singh A."/>
            <person name="Wilkins M.J."/>
            <person name="Karaoz U."/>
            <person name="Brodie E.L."/>
            <person name="Williams K.H."/>
            <person name="Hubbard S.S."/>
            <person name="Banfield J.F."/>
        </authorList>
    </citation>
    <scope>NUCLEOTIDE SEQUENCE [LARGE SCALE GENOMIC DNA]</scope>
</reference>
<accession>A0A1F6TU42</accession>
<dbReference type="PANTHER" id="PTHR37423:SF2">
    <property type="entry name" value="MEMBRANE-BOUND LYTIC MUREIN TRANSGLYCOSYLASE C"/>
    <property type="match status" value="1"/>
</dbReference>
<sequence length="195" mass="22572">MATRTKWFSAPALVLWPALVATVLAGEPQTPADPELKSLLRRAVSEADSFADRFDAEVWLTDMSRRLERRVPDKHRRIELLKHVHYEASRAELMPELVLAVIEVESNFSQYAISSAGARGLMQVMPFWMKEIGRPGDSLFRLQTNLRYGCTILKYYLDKEQGNLRAALQRYNGDRTGRAYHAKVDRAMRTRWYRQ</sequence>
<feature type="domain" description="Transglycosylase SLT" evidence="3">
    <location>
        <begin position="86"/>
        <end position="173"/>
    </location>
</feature>
<name>A0A1F6TU42_9PROT</name>
<dbReference type="Gene3D" id="1.10.530.10">
    <property type="match status" value="1"/>
</dbReference>
<dbReference type="AlphaFoldDB" id="A0A1F6TU42"/>
<dbReference type="Pfam" id="PF01464">
    <property type="entry name" value="SLT"/>
    <property type="match status" value="1"/>
</dbReference>
<comment type="similarity">
    <text evidence="1">Belongs to the transglycosylase Slt family.</text>
</comment>
<dbReference type="Proteomes" id="UP000178885">
    <property type="component" value="Unassembled WGS sequence"/>
</dbReference>
<organism evidence="4 5">
    <name type="scientific">Candidatus Muproteobacteria bacterium RBG_16_65_34</name>
    <dbReference type="NCBI Taxonomy" id="1817760"/>
    <lineage>
        <taxon>Bacteria</taxon>
        <taxon>Pseudomonadati</taxon>
        <taxon>Pseudomonadota</taxon>
        <taxon>Candidatus Muproteobacteria</taxon>
    </lineage>
</organism>
<evidence type="ECO:0000313" key="4">
    <source>
        <dbReference type="EMBL" id="OGI48658.1"/>
    </source>
</evidence>
<protein>
    <submittedName>
        <fullName evidence="4">Transglycosylase</fullName>
    </submittedName>
</protein>
<dbReference type="SUPFAM" id="SSF53955">
    <property type="entry name" value="Lysozyme-like"/>
    <property type="match status" value="1"/>
</dbReference>
<evidence type="ECO:0000313" key="5">
    <source>
        <dbReference type="Proteomes" id="UP000178885"/>
    </source>
</evidence>
<evidence type="ECO:0000256" key="2">
    <source>
        <dbReference type="SAM" id="SignalP"/>
    </source>
</evidence>
<dbReference type="InterPro" id="IPR023346">
    <property type="entry name" value="Lysozyme-like_dom_sf"/>
</dbReference>
<evidence type="ECO:0000256" key="1">
    <source>
        <dbReference type="ARBA" id="ARBA00007734"/>
    </source>
</evidence>
<feature type="signal peptide" evidence="2">
    <location>
        <begin position="1"/>
        <end position="25"/>
    </location>
</feature>
<feature type="chain" id="PRO_5009526844" evidence="2">
    <location>
        <begin position="26"/>
        <end position="195"/>
    </location>
</feature>
<dbReference type="InterPro" id="IPR008258">
    <property type="entry name" value="Transglycosylase_SLT_dom_1"/>
</dbReference>
<dbReference type="EMBL" id="MFSU01000023">
    <property type="protein sequence ID" value="OGI48658.1"/>
    <property type="molecule type" value="Genomic_DNA"/>
</dbReference>
<dbReference type="PANTHER" id="PTHR37423">
    <property type="entry name" value="SOLUBLE LYTIC MUREIN TRANSGLYCOSYLASE-RELATED"/>
    <property type="match status" value="1"/>
</dbReference>